<sequence>MLQIFFLTNKSLKFVFLFVYDFMLLSANVSDDKAVIPIAPDVRTPVTASPMASNAGTRTGLKMTKSGVAMVSPMTVAVSVIAEKTRRNPPIGKRVTTAMTFERVLITLAVGWWWCRWWLCRCSAIDRRWRWFRE</sequence>
<organism evidence="1 2">
    <name type="scientific">Arctium lappa</name>
    <name type="common">Greater burdock</name>
    <name type="synonym">Lappa major</name>
    <dbReference type="NCBI Taxonomy" id="4217"/>
    <lineage>
        <taxon>Eukaryota</taxon>
        <taxon>Viridiplantae</taxon>
        <taxon>Streptophyta</taxon>
        <taxon>Embryophyta</taxon>
        <taxon>Tracheophyta</taxon>
        <taxon>Spermatophyta</taxon>
        <taxon>Magnoliopsida</taxon>
        <taxon>eudicotyledons</taxon>
        <taxon>Gunneridae</taxon>
        <taxon>Pentapetalae</taxon>
        <taxon>asterids</taxon>
        <taxon>campanulids</taxon>
        <taxon>Asterales</taxon>
        <taxon>Asteraceae</taxon>
        <taxon>Carduoideae</taxon>
        <taxon>Cardueae</taxon>
        <taxon>Arctiinae</taxon>
        <taxon>Arctium</taxon>
    </lineage>
</organism>
<proteinExistence type="predicted"/>
<reference evidence="1 2" key="2">
    <citation type="journal article" date="2022" name="Mol. Ecol. Resour.">
        <title>The genomes of chicory, endive, great burdock and yacon provide insights into Asteraceae paleo-polyploidization history and plant inulin production.</title>
        <authorList>
            <person name="Fan W."/>
            <person name="Wang S."/>
            <person name="Wang H."/>
            <person name="Wang A."/>
            <person name="Jiang F."/>
            <person name="Liu H."/>
            <person name="Zhao H."/>
            <person name="Xu D."/>
            <person name="Zhang Y."/>
        </authorList>
    </citation>
    <scope>NUCLEOTIDE SEQUENCE [LARGE SCALE GENOMIC DNA]</scope>
    <source>
        <strain evidence="2">cv. Niubang</strain>
    </source>
</reference>
<gene>
    <name evidence="1" type="ORF">L6452_39658</name>
</gene>
<comment type="caution">
    <text evidence="1">The sequence shown here is derived from an EMBL/GenBank/DDBJ whole genome shotgun (WGS) entry which is preliminary data.</text>
</comment>
<evidence type="ECO:0000313" key="2">
    <source>
        <dbReference type="Proteomes" id="UP001055879"/>
    </source>
</evidence>
<name>A0ACB8XTS7_ARCLA</name>
<evidence type="ECO:0000313" key="1">
    <source>
        <dbReference type="EMBL" id="KAI3673535.1"/>
    </source>
</evidence>
<protein>
    <submittedName>
        <fullName evidence="1">Uncharacterized protein</fullName>
    </submittedName>
</protein>
<keyword evidence="2" id="KW-1185">Reference proteome</keyword>
<dbReference type="EMBL" id="CM042061">
    <property type="protein sequence ID" value="KAI3673535.1"/>
    <property type="molecule type" value="Genomic_DNA"/>
</dbReference>
<dbReference type="Proteomes" id="UP001055879">
    <property type="component" value="Linkage Group LG15"/>
</dbReference>
<accession>A0ACB8XTS7</accession>
<reference evidence="2" key="1">
    <citation type="journal article" date="2022" name="Mol. Ecol. Resour.">
        <title>The genomes of chicory, endive, great burdock and yacon provide insights into Asteraceae palaeo-polyploidization history and plant inulin production.</title>
        <authorList>
            <person name="Fan W."/>
            <person name="Wang S."/>
            <person name="Wang H."/>
            <person name="Wang A."/>
            <person name="Jiang F."/>
            <person name="Liu H."/>
            <person name="Zhao H."/>
            <person name="Xu D."/>
            <person name="Zhang Y."/>
        </authorList>
    </citation>
    <scope>NUCLEOTIDE SEQUENCE [LARGE SCALE GENOMIC DNA]</scope>
    <source>
        <strain evidence="2">cv. Niubang</strain>
    </source>
</reference>